<evidence type="ECO:0000313" key="2">
    <source>
        <dbReference type="Proteomes" id="UP000622552"/>
    </source>
</evidence>
<dbReference type="RefSeq" id="WP_197007486.1">
    <property type="nucleotide sequence ID" value="NZ_BONS01000019.1"/>
</dbReference>
<protein>
    <submittedName>
        <fullName evidence="1">Uncharacterized protein</fullName>
    </submittedName>
</protein>
<sequence>MEATPLLDIVTRRPWPAVLRGEQGLRQLGRQLRERHARAPRAPRPAGYLDWELSGARSPLIDLCQLTWAIAPISLRPFSEFGFRAEPDRLRRIEGLCEAYGVDPEIVLLAAPECMRTAARTLERRSVTGAAELRETIDWYLGWLKR</sequence>
<dbReference type="EMBL" id="JADOUF010000001">
    <property type="protein sequence ID" value="MBG6141003.1"/>
    <property type="molecule type" value="Genomic_DNA"/>
</dbReference>
<proteinExistence type="predicted"/>
<comment type="caution">
    <text evidence="1">The sequence shown here is derived from an EMBL/GenBank/DDBJ whole genome shotgun (WGS) entry which is preliminary data.</text>
</comment>
<organism evidence="1 2">
    <name type="scientific">Longispora fulva</name>
    <dbReference type="NCBI Taxonomy" id="619741"/>
    <lineage>
        <taxon>Bacteria</taxon>
        <taxon>Bacillati</taxon>
        <taxon>Actinomycetota</taxon>
        <taxon>Actinomycetes</taxon>
        <taxon>Micromonosporales</taxon>
        <taxon>Micromonosporaceae</taxon>
        <taxon>Longispora</taxon>
    </lineage>
</organism>
<keyword evidence="2" id="KW-1185">Reference proteome</keyword>
<evidence type="ECO:0000313" key="1">
    <source>
        <dbReference type="EMBL" id="MBG6141003.1"/>
    </source>
</evidence>
<reference evidence="1" key="1">
    <citation type="submission" date="2020-11" db="EMBL/GenBank/DDBJ databases">
        <title>Sequencing the genomes of 1000 actinobacteria strains.</title>
        <authorList>
            <person name="Klenk H.-P."/>
        </authorList>
    </citation>
    <scope>NUCLEOTIDE SEQUENCE</scope>
    <source>
        <strain evidence="1">DSM 45356</strain>
    </source>
</reference>
<dbReference type="Proteomes" id="UP000622552">
    <property type="component" value="Unassembled WGS sequence"/>
</dbReference>
<name>A0A8J7GI01_9ACTN</name>
<dbReference type="AlphaFoldDB" id="A0A8J7GI01"/>
<gene>
    <name evidence="1" type="ORF">IW245_007197</name>
</gene>
<dbReference type="Gene3D" id="3.90.1200.10">
    <property type="match status" value="1"/>
</dbReference>
<accession>A0A8J7GI01</accession>